<accession>A0AAQ3XDT6</accession>
<sequence length="289" mass="33741">MGRRRRRRAQQRPQPPAVEYDDTDVARNSILKEENAVELWLKQFLEFEDKSVAINRTTGLDKQLRDMLKIWTRPGETLVVGSLDHQEIIEADVELGVKCWYDACVMEMMWGMKNLMRSLVPQEQKVLTKEERLPLSKGLQMILHRYNFDVKPEMVNDDIVETACFLYDCDLMEKKISRSLHMSDSLFMDISELNSEDWSAMKLAIAHVKIAYPEMQIRGDHATMFSSEELLKIEKHREIYNEKFITCSILDFYDELQLAYKVKEEKLAHMKYLVGVAQGAAKRVDQAVV</sequence>
<dbReference type="PANTHER" id="PTHR10894">
    <property type="entry name" value="NUCLEOLAR PROTEIN 5 NUCLEOLAR PROTEIN NOP5 NOP58"/>
    <property type="match status" value="1"/>
</dbReference>
<dbReference type="EMBL" id="CP144753">
    <property type="protein sequence ID" value="WVZ95263.1"/>
    <property type="molecule type" value="Genomic_DNA"/>
</dbReference>
<name>A0AAQ3XDT6_PASNO</name>
<keyword evidence="3" id="KW-1185">Reference proteome</keyword>
<protein>
    <submittedName>
        <fullName evidence="2">Uncharacterized protein</fullName>
    </submittedName>
</protein>
<dbReference type="InterPro" id="IPR045056">
    <property type="entry name" value="Nop56/Nop58"/>
</dbReference>
<evidence type="ECO:0000313" key="2">
    <source>
        <dbReference type="EMBL" id="WVZ95263.1"/>
    </source>
</evidence>
<reference evidence="2 3" key="1">
    <citation type="submission" date="2024-02" db="EMBL/GenBank/DDBJ databases">
        <title>High-quality chromosome-scale genome assembly of Pensacola bahiagrass (Paspalum notatum Flugge var. saurae).</title>
        <authorList>
            <person name="Vega J.M."/>
            <person name="Podio M."/>
            <person name="Orjuela J."/>
            <person name="Siena L.A."/>
            <person name="Pessino S.C."/>
            <person name="Combes M.C."/>
            <person name="Mariac C."/>
            <person name="Albertini E."/>
            <person name="Pupilli F."/>
            <person name="Ortiz J.P.A."/>
            <person name="Leblanc O."/>
        </authorList>
    </citation>
    <scope>NUCLEOTIDE SEQUENCE [LARGE SCALE GENOMIC DNA]</scope>
    <source>
        <strain evidence="2">R1</strain>
        <tissue evidence="2">Leaf</tissue>
    </source>
</reference>
<dbReference type="AlphaFoldDB" id="A0AAQ3XDT6"/>
<evidence type="ECO:0000313" key="3">
    <source>
        <dbReference type="Proteomes" id="UP001341281"/>
    </source>
</evidence>
<proteinExistence type="predicted"/>
<organism evidence="2 3">
    <name type="scientific">Paspalum notatum var. saurae</name>
    <dbReference type="NCBI Taxonomy" id="547442"/>
    <lineage>
        <taxon>Eukaryota</taxon>
        <taxon>Viridiplantae</taxon>
        <taxon>Streptophyta</taxon>
        <taxon>Embryophyta</taxon>
        <taxon>Tracheophyta</taxon>
        <taxon>Spermatophyta</taxon>
        <taxon>Magnoliopsida</taxon>
        <taxon>Liliopsida</taxon>
        <taxon>Poales</taxon>
        <taxon>Poaceae</taxon>
        <taxon>PACMAD clade</taxon>
        <taxon>Panicoideae</taxon>
        <taxon>Andropogonodae</taxon>
        <taxon>Paspaleae</taxon>
        <taxon>Paspalinae</taxon>
        <taxon>Paspalum</taxon>
    </lineage>
</organism>
<dbReference type="GO" id="GO:0031428">
    <property type="term" value="C:box C/D methylation guide snoRNP complex"/>
    <property type="evidence" value="ECO:0007669"/>
    <property type="project" value="InterPro"/>
</dbReference>
<dbReference type="GO" id="GO:0030515">
    <property type="term" value="F:snoRNA binding"/>
    <property type="evidence" value="ECO:0007669"/>
    <property type="project" value="InterPro"/>
</dbReference>
<dbReference type="Proteomes" id="UP001341281">
    <property type="component" value="Chromosome 09"/>
</dbReference>
<evidence type="ECO:0000256" key="1">
    <source>
        <dbReference type="SAM" id="MobiDB-lite"/>
    </source>
</evidence>
<feature type="compositionally biased region" description="Basic residues" evidence="1">
    <location>
        <begin position="1"/>
        <end position="10"/>
    </location>
</feature>
<feature type="region of interest" description="Disordered" evidence="1">
    <location>
        <begin position="1"/>
        <end position="20"/>
    </location>
</feature>
<gene>
    <name evidence="2" type="ORF">U9M48_041053</name>
</gene>
<dbReference type="PANTHER" id="PTHR10894:SF14">
    <property type="entry name" value="EXPRESSED PROTEIN"/>
    <property type="match status" value="1"/>
</dbReference>
<dbReference type="GO" id="GO:0032040">
    <property type="term" value="C:small-subunit processome"/>
    <property type="evidence" value="ECO:0007669"/>
    <property type="project" value="InterPro"/>
</dbReference>